<feature type="compositionally biased region" description="Basic and acidic residues" evidence="1">
    <location>
        <begin position="19"/>
        <end position="67"/>
    </location>
</feature>
<keyword evidence="3" id="KW-1185">Reference proteome</keyword>
<proteinExistence type="predicted"/>
<name>A0A4R6RAU7_9HYPH</name>
<comment type="caution">
    <text evidence="2">The sequence shown here is derived from an EMBL/GenBank/DDBJ whole genome shotgun (WGS) entry which is preliminary data.</text>
</comment>
<dbReference type="AlphaFoldDB" id="A0A4R6RAU7"/>
<gene>
    <name evidence="2" type="ORF">EDD54_3220</name>
</gene>
<feature type="region of interest" description="Disordered" evidence="1">
    <location>
        <begin position="1"/>
        <end position="83"/>
    </location>
</feature>
<protein>
    <submittedName>
        <fullName evidence="2">Uncharacterized protein</fullName>
    </submittedName>
</protein>
<accession>A0A4R6RAU7</accession>
<organism evidence="2 3">
    <name type="scientific">Oharaeibacter diazotrophicus</name>
    <dbReference type="NCBI Taxonomy" id="1920512"/>
    <lineage>
        <taxon>Bacteria</taxon>
        <taxon>Pseudomonadati</taxon>
        <taxon>Pseudomonadota</taxon>
        <taxon>Alphaproteobacteria</taxon>
        <taxon>Hyphomicrobiales</taxon>
        <taxon>Pleomorphomonadaceae</taxon>
        <taxon>Oharaeibacter</taxon>
    </lineage>
</organism>
<dbReference type="EMBL" id="SNXY01000009">
    <property type="protein sequence ID" value="TDP83261.1"/>
    <property type="molecule type" value="Genomic_DNA"/>
</dbReference>
<evidence type="ECO:0000313" key="2">
    <source>
        <dbReference type="EMBL" id="TDP83261.1"/>
    </source>
</evidence>
<evidence type="ECO:0000256" key="1">
    <source>
        <dbReference type="SAM" id="MobiDB-lite"/>
    </source>
</evidence>
<dbReference type="RefSeq" id="WP_126538051.1">
    <property type="nucleotide sequence ID" value="NZ_BSPM01000009.1"/>
</dbReference>
<evidence type="ECO:0000313" key="3">
    <source>
        <dbReference type="Proteomes" id="UP000294547"/>
    </source>
</evidence>
<dbReference type="Proteomes" id="UP000294547">
    <property type="component" value="Unassembled WGS sequence"/>
</dbReference>
<sequence>MSSISSSTGAGARPTYQRPVRDDTRTEARQAEERGRAESTRAERTETVRAEAESRAADDRRREEAPKVESTPRTPGSGVQLTNDMLVFLQSG</sequence>
<reference evidence="2 3" key="1">
    <citation type="submission" date="2019-03" db="EMBL/GenBank/DDBJ databases">
        <title>Genomic Encyclopedia of Type Strains, Phase IV (KMG-IV): sequencing the most valuable type-strain genomes for metagenomic binning, comparative biology and taxonomic classification.</title>
        <authorList>
            <person name="Goeker M."/>
        </authorList>
    </citation>
    <scope>NUCLEOTIDE SEQUENCE [LARGE SCALE GENOMIC DNA]</scope>
    <source>
        <strain evidence="2 3">DSM 102969</strain>
    </source>
</reference>
<feature type="compositionally biased region" description="Polar residues" evidence="1">
    <location>
        <begin position="71"/>
        <end position="83"/>
    </location>
</feature>